<dbReference type="OrthoDB" id="3265515at2759"/>
<name>A0A8H5H0T4_9AGAR</name>
<dbReference type="GO" id="GO:0003676">
    <property type="term" value="F:nucleic acid binding"/>
    <property type="evidence" value="ECO:0007669"/>
    <property type="project" value="InterPro"/>
</dbReference>
<dbReference type="Pfam" id="PF13966">
    <property type="entry name" value="zf-RVT"/>
    <property type="match status" value="1"/>
</dbReference>
<comment type="caution">
    <text evidence="2">The sequence shown here is derived from an EMBL/GenBank/DDBJ whole genome shotgun (WGS) entry which is preliminary data.</text>
</comment>
<dbReference type="EMBL" id="JAACJP010000035">
    <property type="protein sequence ID" value="KAF5374636.1"/>
    <property type="molecule type" value="Genomic_DNA"/>
</dbReference>
<dbReference type="PROSITE" id="PS50879">
    <property type="entry name" value="RNASE_H_1"/>
    <property type="match status" value="1"/>
</dbReference>
<dbReference type="InterPro" id="IPR026960">
    <property type="entry name" value="RVT-Znf"/>
</dbReference>
<evidence type="ECO:0000259" key="1">
    <source>
        <dbReference type="PROSITE" id="PS50879"/>
    </source>
</evidence>
<dbReference type="InterPro" id="IPR012337">
    <property type="entry name" value="RNaseH-like_sf"/>
</dbReference>
<evidence type="ECO:0000313" key="2">
    <source>
        <dbReference type="EMBL" id="KAF5374636.1"/>
    </source>
</evidence>
<dbReference type="InterPro" id="IPR036397">
    <property type="entry name" value="RNaseH_sf"/>
</dbReference>
<proteinExistence type="predicted"/>
<organism evidence="2 3">
    <name type="scientific">Tricholomella constricta</name>
    <dbReference type="NCBI Taxonomy" id="117010"/>
    <lineage>
        <taxon>Eukaryota</taxon>
        <taxon>Fungi</taxon>
        <taxon>Dikarya</taxon>
        <taxon>Basidiomycota</taxon>
        <taxon>Agaricomycotina</taxon>
        <taxon>Agaricomycetes</taxon>
        <taxon>Agaricomycetidae</taxon>
        <taxon>Agaricales</taxon>
        <taxon>Tricholomatineae</taxon>
        <taxon>Lyophyllaceae</taxon>
        <taxon>Tricholomella</taxon>
    </lineage>
</organism>
<gene>
    <name evidence="2" type="ORF">D9615_008936</name>
</gene>
<dbReference type="GO" id="GO:0004523">
    <property type="term" value="F:RNA-DNA hybrid ribonuclease activity"/>
    <property type="evidence" value="ECO:0007669"/>
    <property type="project" value="InterPro"/>
</dbReference>
<dbReference type="InterPro" id="IPR002156">
    <property type="entry name" value="RNaseH_domain"/>
</dbReference>
<protein>
    <recommendedName>
        <fullName evidence="1">RNase H type-1 domain-containing protein</fullName>
    </recommendedName>
</protein>
<accession>A0A8H5H0T4</accession>
<evidence type="ECO:0000313" key="3">
    <source>
        <dbReference type="Proteomes" id="UP000565441"/>
    </source>
</evidence>
<dbReference type="Gene3D" id="3.30.420.10">
    <property type="entry name" value="Ribonuclease H-like superfamily/Ribonuclease H"/>
    <property type="match status" value="1"/>
</dbReference>
<sequence>MSLSAVHNVLALSILGTEKEHTVFEGECIGQILGMELIRRELGIRTATVGTDNQAGMQALMNPGPGTGRYLVDQVIAGIEKITRTRGERQIRIYWTPAHEGIPGNERADREAKRAAEGKETRGIGIGGLAGPLPVSKAAIVRRQKKMLKKEANDVFTKSPRYERMKAIDPNLPSRKFYQTAKGLPRKHAALLFQLRTGHCPLNAYLFRFKKIESAQCQACQQGDETVKHFLLECTAYRRHRAKMYEVVRPGPKAMQTLLSDPKAVRVLFIYITDTKRFEEALGDMLLHNETRKERK</sequence>
<keyword evidence="3" id="KW-1185">Reference proteome</keyword>
<dbReference type="AlphaFoldDB" id="A0A8H5H0T4"/>
<dbReference type="SUPFAM" id="SSF53098">
    <property type="entry name" value="Ribonuclease H-like"/>
    <property type="match status" value="1"/>
</dbReference>
<dbReference type="CDD" id="cd09276">
    <property type="entry name" value="Rnase_HI_RT_non_LTR"/>
    <property type="match status" value="1"/>
</dbReference>
<dbReference type="Proteomes" id="UP000565441">
    <property type="component" value="Unassembled WGS sequence"/>
</dbReference>
<feature type="domain" description="RNase H type-1" evidence="1">
    <location>
        <begin position="1"/>
        <end position="117"/>
    </location>
</feature>
<reference evidence="2 3" key="1">
    <citation type="journal article" date="2020" name="ISME J.">
        <title>Uncovering the hidden diversity of litter-decomposition mechanisms in mushroom-forming fungi.</title>
        <authorList>
            <person name="Floudas D."/>
            <person name="Bentzer J."/>
            <person name="Ahren D."/>
            <person name="Johansson T."/>
            <person name="Persson P."/>
            <person name="Tunlid A."/>
        </authorList>
    </citation>
    <scope>NUCLEOTIDE SEQUENCE [LARGE SCALE GENOMIC DNA]</scope>
    <source>
        <strain evidence="2 3">CBS 661.87</strain>
    </source>
</reference>